<proteinExistence type="predicted"/>
<reference evidence="3 4" key="1">
    <citation type="submission" date="2024-07" db="EMBL/GenBank/DDBJ databases">
        <title>Section-level genome sequencing and comparative genomics of Aspergillus sections Usti and Cavernicolus.</title>
        <authorList>
            <consortium name="Lawrence Berkeley National Laboratory"/>
            <person name="Nybo J.L."/>
            <person name="Vesth T.C."/>
            <person name="Theobald S."/>
            <person name="Frisvad J.C."/>
            <person name="Larsen T.O."/>
            <person name="Kjaerboelling I."/>
            <person name="Rothschild-Mancinelli K."/>
            <person name="Lyhne E.K."/>
            <person name="Kogle M.E."/>
            <person name="Barry K."/>
            <person name="Clum A."/>
            <person name="Na H."/>
            <person name="Ledsgaard L."/>
            <person name="Lin J."/>
            <person name="Lipzen A."/>
            <person name="Kuo A."/>
            <person name="Riley R."/>
            <person name="Mondo S."/>
            <person name="Labutti K."/>
            <person name="Haridas S."/>
            <person name="Pangalinan J."/>
            <person name="Salamov A.A."/>
            <person name="Simmons B.A."/>
            <person name="Magnuson J.K."/>
            <person name="Chen J."/>
            <person name="Drula E."/>
            <person name="Henrissat B."/>
            <person name="Wiebenga A."/>
            <person name="Lubbers R.J."/>
            <person name="Gomes A.C."/>
            <person name="Makela M.R."/>
            <person name="Stajich J."/>
            <person name="Grigoriev I.V."/>
            <person name="Mortensen U.H."/>
            <person name="De Vries R.P."/>
            <person name="Baker S.E."/>
            <person name="Andersen M.R."/>
        </authorList>
    </citation>
    <scope>NUCLEOTIDE SEQUENCE [LARGE SCALE GENOMIC DNA]</scope>
    <source>
        <strain evidence="3 4">CBS 209.92</strain>
    </source>
</reference>
<evidence type="ECO:0000259" key="2">
    <source>
        <dbReference type="Pfam" id="PF25540"/>
    </source>
</evidence>
<feature type="domain" description="DUF7923" evidence="2">
    <location>
        <begin position="93"/>
        <end position="251"/>
    </location>
</feature>
<feature type="coiled-coil region" evidence="1">
    <location>
        <begin position="36"/>
        <end position="75"/>
    </location>
</feature>
<comment type="caution">
    <text evidence="3">The sequence shown here is derived from an EMBL/GenBank/DDBJ whole genome shotgun (WGS) entry which is preliminary data.</text>
</comment>
<dbReference type="InterPro" id="IPR057683">
    <property type="entry name" value="DUF7923"/>
</dbReference>
<keyword evidence="1" id="KW-0175">Coiled coil</keyword>
<protein>
    <recommendedName>
        <fullName evidence="2">DUF7923 domain-containing protein</fullName>
    </recommendedName>
</protein>
<keyword evidence="4" id="KW-1185">Reference proteome</keyword>
<gene>
    <name evidence="3" type="ORF">BJX66DRAFT_343680</name>
</gene>
<dbReference type="PANTHER" id="PTHR37543">
    <property type="entry name" value="CCCH ZINC FINGER DNA BINDING PROTEIN (AFU_ORTHOLOGUE AFUA_5G12760)"/>
    <property type="match status" value="1"/>
</dbReference>
<name>A0ABR4FNF8_9EURO</name>
<sequence length="377" mass="42056">MCRAALEALKRDFRNQLRNKANPYPMMEELFRDMDIEQEQRENAAAYAETQRAEIRRLEAAVEDGSRMIDRLNRARIRYLKSLFGTATGKFCYVSVLVDANHMHFLNDLVRKGVDGGAEAAPLLAQDVQNYLGGIDPKAVQDTSCRILVCANVGQLEPLYSTSRTIEFIQGFNSNPLANFVDVGGQAAWNDFGNHHCRHVVFCGSGNDNHAAILWRFKRAPAISLVEGRPFPPGMSTVARAFKTVKFNEVFMSPGFLPPETPTSGKGQPDPVDRVGEHLRVHLNRNGQRVDSRIAYSARDTLNLLMRVDERFQRRATAIRRALPAFPLPILIAELGDDACRKSLRTRHAITKLGKGPFADSLDGSGHGLFVGHFPLE</sequence>
<evidence type="ECO:0000256" key="1">
    <source>
        <dbReference type="SAM" id="Coils"/>
    </source>
</evidence>
<evidence type="ECO:0000313" key="4">
    <source>
        <dbReference type="Proteomes" id="UP001610563"/>
    </source>
</evidence>
<dbReference type="Proteomes" id="UP001610563">
    <property type="component" value="Unassembled WGS sequence"/>
</dbReference>
<dbReference type="PANTHER" id="PTHR37543:SF1">
    <property type="entry name" value="CCCH ZINC FINGER DNA BINDING PROTEIN (AFU_ORTHOLOGUE AFUA_5G12760)"/>
    <property type="match status" value="1"/>
</dbReference>
<dbReference type="Pfam" id="PF25540">
    <property type="entry name" value="DUF7923"/>
    <property type="match status" value="1"/>
</dbReference>
<dbReference type="EMBL" id="JBFTWV010000166">
    <property type="protein sequence ID" value="KAL2784807.1"/>
    <property type="molecule type" value="Genomic_DNA"/>
</dbReference>
<accession>A0ABR4FNF8</accession>
<organism evidence="3 4">
    <name type="scientific">Aspergillus keveii</name>
    <dbReference type="NCBI Taxonomy" id="714993"/>
    <lineage>
        <taxon>Eukaryota</taxon>
        <taxon>Fungi</taxon>
        <taxon>Dikarya</taxon>
        <taxon>Ascomycota</taxon>
        <taxon>Pezizomycotina</taxon>
        <taxon>Eurotiomycetes</taxon>
        <taxon>Eurotiomycetidae</taxon>
        <taxon>Eurotiales</taxon>
        <taxon>Aspergillaceae</taxon>
        <taxon>Aspergillus</taxon>
        <taxon>Aspergillus subgen. Nidulantes</taxon>
    </lineage>
</organism>
<evidence type="ECO:0000313" key="3">
    <source>
        <dbReference type="EMBL" id="KAL2784807.1"/>
    </source>
</evidence>